<dbReference type="PROSITE" id="PS50113">
    <property type="entry name" value="PAC"/>
    <property type="match status" value="1"/>
</dbReference>
<dbReference type="Gene3D" id="3.30.450.20">
    <property type="entry name" value="PAS domain"/>
    <property type="match status" value="1"/>
</dbReference>
<feature type="coiled-coil region" evidence="18">
    <location>
        <begin position="342"/>
        <end position="376"/>
    </location>
</feature>
<dbReference type="InterPro" id="IPR008207">
    <property type="entry name" value="Sig_transdc_His_kin_Hpt_dom"/>
</dbReference>
<dbReference type="Gene3D" id="1.10.287.130">
    <property type="match status" value="1"/>
</dbReference>
<evidence type="ECO:0000256" key="17">
    <source>
        <dbReference type="PROSITE-ProRule" id="PRU00169"/>
    </source>
</evidence>
<dbReference type="CDD" id="cd17546">
    <property type="entry name" value="REC_hyHK_CKI1_RcsC-like"/>
    <property type="match status" value="1"/>
</dbReference>
<evidence type="ECO:0000256" key="9">
    <source>
        <dbReference type="ARBA" id="ARBA00022777"/>
    </source>
</evidence>
<dbReference type="CDD" id="cd00130">
    <property type="entry name" value="PAS"/>
    <property type="match status" value="1"/>
</dbReference>
<comment type="caution">
    <text evidence="25">The sequence shown here is derived from an EMBL/GenBank/DDBJ whole genome shotgun (WGS) entry which is preliminary data.</text>
</comment>
<feature type="domain" description="PAS" evidence="22">
    <location>
        <begin position="233"/>
        <end position="304"/>
    </location>
</feature>
<dbReference type="Pfam" id="PF08448">
    <property type="entry name" value="PAS_4"/>
    <property type="match status" value="1"/>
</dbReference>
<feature type="modified residue" description="Phosphohistidine" evidence="16">
    <location>
        <position position="797"/>
    </location>
</feature>
<dbReference type="Pfam" id="PF00072">
    <property type="entry name" value="Response_reg"/>
    <property type="match status" value="1"/>
</dbReference>
<feature type="compositionally biased region" description="Basic and acidic residues" evidence="19">
    <location>
        <begin position="16"/>
        <end position="31"/>
    </location>
</feature>
<dbReference type="InterPro" id="IPR003594">
    <property type="entry name" value="HATPase_dom"/>
</dbReference>
<evidence type="ECO:0000256" key="2">
    <source>
        <dbReference type="ARBA" id="ARBA00004651"/>
    </source>
</evidence>
<feature type="domain" description="Response regulatory" evidence="21">
    <location>
        <begin position="621"/>
        <end position="739"/>
    </location>
</feature>
<keyword evidence="4" id="KW-1003">Cell membrane</keyword>
<dbReference type="SMART" id="SM00387">
    <property type="entry name" value="HATPase_c"/>
    <property type="match status" value="1"/>
</dbReference>
<dbReference type="PRINTS" id="PR00344">
    <property type="entry name" value="BCTRLSENSOR"/>
</dbReference>
<evidence type="ECO:0000256" key="3">
    <source>
        <dbReference type="ARBA" id="ARBA00012438"/>
    </source>
</evidence>
<evidence type="ECO:0000256" key="14">
    <source>
        <dbReference type="ARBA" id="ARBA00064003"/>
    </source>
</evidence>
<evidence type="ECO:0000313" key="25">
    <source>
        <dbReference type="EMBL" id="EMG39020.1"/>
    </source>
</evidence>
<dbReference type="SMART" id="SM00091">
    <property type="entry name" value="PAS"/>
    <property type="match status" value="1"/>
</dbReference>
<evidence type="ECO:0000256" key="5">
    <source>
        <dbReference type="ARBA" id="ARBA00022553"/>
    </source>
</evidence>
<evidence type="ECO:0000256" key="6">
    <source>
        <dbReference type="ARBA" id="ARBA00022679"/>
    </source>
</evidence>
<keyword evidence="10" id="KW-0067">ATP-binding</keyword>
<evidence type="ECO:0000256" key="10">
    <source>
        <dbReference type="ARBA" id="ARBA00022840"/>
    </source>
</evidence>
<dbReference type="GO" id="GO:0005886">
    <property type="term" value="C:plasma membrane"/>
    <property type="evidence" value="ECO:0007669"/>
    <property type="project" value="UniProtKB-SubCell"/>
</dbReference>
<dbReference type="InterPro" id="IPR000014">
    <property type="entry name" value="PAS"/>
</dbReference>
<sequence>MGWQHATKHGSGLKSNEQDARREPDGHDTRSSDIYIEEALRRMRILTRIGGEMLAGNSMSEVMQHIVDGALEVTSGSAAMAALVGPDLVFHVMAVSGRVPPCWAPGKEFSPVEECLCRKLIQEPTVVELGDGSEAGLQCACGYGLGSNVIGTSLWSAAEGSRGVLLVTDRRCKGDVLDRMFVESMAGLATLGLRHVDLRAEAERRFSELEAVRGAVERESAGRLIAERAFQQVQQEFKTLMDSASDLILVHDRDLRIRYVNPAVESLAGQPPEHYLGQGIEVIIPEREVAGVFNSHLRQVLQSGKDSSISFQLDSVRHKRHMQARLTPVQDAAGSMGSVLAVVRDITRFKRLEDRLRQAKREAEESNRAKSEFLANMSHEIRTPLNAVLGLAERLSFITEPRERDEYVRMIKHSAHALLAIIDDILDLSKIEAGKLDVYEQEFELAALLEKAVSPYRYQAQEKGLELVVSIGSEIPAWMRADPDKLSQVLTNLVSNAIKFTEEGRVEISVTHDNRDSSEMALHVSVSDTGLGIPWDMQAKLFKSFSQLDSSYSKSFGGTGLGLAISKRLVEMLGGRIWVESMPGKGSSFSFTLPIVSVSKPAQPAPSTSSGVRLKDRRSLSLLLAEDNRINQFFLKDYFEAMGHSVDIAENGRIVLEKLRSKPYDLILMDIQMPHMDGLEATRIIRSSNDEPWADIPIVALTAYALSQDRSKAMEAGMDAYVLKPINFEELEREIVHALGTRGGRSRNQVARPPQPPVPDRSEVIKRMFLAEVPQRLDALRVHKEAHDLKGLSDEAHGLRNGAHFAGAKSIYALATELENSARQGRKQRALETAEHLFVALEEYLSKS</sequence>
<comment type="subunit">
    <text evidence="14">At low DSF concentrations, interacts with RpfF.</text>
</comment>
<evidence type="ECO:0000259" key="22">
    <source>
        <dbReference type="PROSITE" id="PS50112"/>
    </source>
</evidence>
<dbReference type="SUPFAM" id="SSF55874">
    <property type="entry name" value="ATPase domain of HSP90 chaperone/DNA topoisomerase II/histidine kinase"/>
    <property type="match status" value="1"/>
</dbReference>
<dbReference type="SMART" id="SM00448">
    <property type="entry name" value="REC"/>
    <property type="match status" value="1"/>
</dbReference>
<evidence type="ECO:0000256" key="7">
    <source>
        <dbReference type="ARBA" id="ARBA00022692"/>
    </source>
</evidence>
<keyword evidence="13" id="KW-0472">Membrane</keyword>
<evidence type="ECO:0000256" key="11">
    <source>
        <dbReference type="ARBA" id="ARBA00022989"/>
    </source>
</evidence>
<feature type="domain" description="Histidine kinase" evidence="20">
    <location>
        <begin position="376"/>
        <end position="597"/>
    </location>
</feature>
<dbReference type="EC" id="2.7.13.3" evidence="3"/>
<dbReference type="PANTHER" id="PTHR45339">
    <property type="entry name" value="HYBRID SIGNAL TRANSDUCTION HISTIDINE KINASE J"/>
    <property type="match status" value="1"/>
</dbReference>
<dbReference type="PANTHER" id="PTHR45339:SF1">
    <property type="entry name" value="HYBRID SIGNAL TRANSDUCTION HISTIDINE KINASE J"/>
    <property type="match status" value="1"/>
</dbReference>
<dbReference type="InterPro" id="IPR013656">
    <property type="entry name" value="PAS_4"/>
</dbReference>
<accession>M5PYF0</accession>
<dbReference type="SUPFAM" id="SSF47226">
    <property type="entry name" value="Histidine-containing phosphotransfer domain, HPT domain"/>
    <property type="match status" value="1"/>
</dbReference>
<dbReference type="PROSITE" id="PS50894">
    <property type="entry name" value="HPT"/>
    <property type="match status" value="1"/>
</dbReference>
<evidence type="ECO:0000259" key="20">
    <source>
        <dbReference type="PROSITE" id="PS50109"/>
    </source>
</evidence>
<dbReference type="InterPro" id="IPR036097">
    <property type="entry name" value="HisK_dim/P_sf"/>
</dbReference>
<feature type="region of interest" description="Disordered" evidence="19">
    <location>
        <begin position="1"/>
        <end position="33"/>
    </location>
</feature>
<dbReference type="InterPro" id="IPR004358">
    <property type="entry name" value="Sig_transdc_His_kin-like_C"/>
</dbReference>
<comment type="subcellular location">
    <subcellularLocation>
        <location evidence="2">Cell membrane</location>
        <topology evidence="2">Multi-pass membrane protein</topology>
    </subcellularLocation>
</comment>
<dbReference type="OrthoDB" id="5290456at2"/>
<dbReference type="Pfam" id="PF00512">
    <property type="entry name" value="HisKA"/>
    <property type="match status" value="1"/>
</dbReference>
<dbReference type="SUPFAM" id="SSF52172">
    <property type="entry name" value="CheY-like"/>
    <property type="match status" value="1"/>
</dbReference>
<dbReference type="Pfam" id="PF02518">
    <property type="entry name" value="HATPase_c"/>
    <property type="match status" value="1"/>
</dbReference>
<evidence type="ECO:0000313" key="26">
    <source>
        <dbReference type="Proteomes" id="UP000011922"/>
    </source>
</evidence>
<dbReference type="Proteomes" id="UP000011922">
    <property type="component" value="Unassembled WGS sequence"/>
</dbReference>
<dbReference type="InterPro" id="IPR003661">
    <property type="entry name" value="HisK_dim/P_dom"/>
</dbReference>
<dbReference type="InterPro" id="IPR036641">
    <property type="entry name" value="HPT_dom_sf"/>
</dbReference>
<dbReference type="GO" id="GO:0000155">
    <property type="term" value="F:phosphorelay sensor kinase activity"/>
    <property type="evidence" value="ECO:0007669"/>
    <property type="project" value="InterPro"/>
</dbReference>
<feature type="domain" description="HPt" evidence="24">
    <location>
        <begin position="758"/>
        <end position="848"/>
    </location>
</feature>
<keyword evidence="6" id="KW-0808">Transferase</keyword>
<evidence type="ECO:0000256" key="13">
    <source>
        <dbReference type="ARBA" id="ARBA00023136"/>
    </source>
</evidence>
<dbReference type="FunFam" id="3.30.565.10:FF:000010">
    <property type="entry name" value="Sensor histidine kinase RcsC"/>
    <property type="match status" value="1"/>
</dbReference>
<name>M5PYF0_DESAF</name>
<dbReference type="PROSITE" id="PS50109">
    <property type="entry name" value="HIS_KIN"/>
    <property type="match status" value="1"/>
</dbReference>
<dbReference type="InterPro" id="IPR005467">
    <property type="entry name" value="His_kinase_dom"/>
</dbReference>
<dbReference type="FunFam" id="1.10.287.130:FF:000002">
    <property type="entry name" value="Two-component osmosensing histidine kinase"/>
    <property type="match status" value="1"/>
</dbReference>
<dbReference type="AlphaFoldDB" id="M5PYF0"/>
<keyword evidence="8" id="KW-0547">Nucleotide-binding</keyword>
<organism evidence="25 26">
    <name type="scientific">Desulfocurvibacter africanus PCS</name>
    <dbReference type="NCBI Taxonomy" id="1262666"/>
    <lineage>
        <taxon>Bacteria</taxon>
        <taxon>Pseudomonadati</taxon>
        <taxon>Thermodesulfobacteriota</taxon>
        <taxon>Desulfovibrionia</taxon>
        <taxon>Desulfovibrionales</taxon>
        <taxon>Desulfovibrionaceae</taxon>
        <taxon>Desulfocurvibacter</taxon>
    </lineage>
</organism>
<evidence type="ECO:0000256" key="16">
    <source>
        <dbReference type="PROSITE-ProRule" id="PRU00110"/>
    </source>
</evidence>
<dbReference type="Gene3D" id="1.20.120.160">
    <property type="entry name" value="HPT domain"/>
    <property type="match status" value="1"/>
</dbReference>
<feature type="modified residue" description="4-aspartylphosphate" evidence="17">
    <location>
        <position position="670"/>
    </location>
</feature>
<evidence type="ECO:0000256" key="1">
    <source>
        <dbReference type="ARBA" id="ARBA00000085"/>
    </source>
</evidence>
<dbReference type="InterPro" id="IPR011006">
    <property type="entry name" value="CheY-like_superfamily"/>
</dbReference>
<dbReference type="CDD" id="cd00082">
    <property type="entry name" value="HisKA"/>
    <property type="match status" value="1"/>
</dbReference>
<dbReference type="SUPFAM" id="SSF55785">
    <property type="entry name" value="PYP-like sensor domain (PAS domain)"/>
    <property type="match status" value="1"/>
</dbReference>
<evidence type="ECO:0000256" key="4">
    <source>
        <dbReference type="ARBA" id="ARBA00022475"/>
    </source>
</evidence>
<dbReference type="RefSeq" id="WP_005984033.1">
    <property type="nucleotide sequence ID" value="NZ_AOSV01000003.1"/>
</dbReference>
<feature type="domain" description="PAC" evidence="23">
    <location>
        <begin position="307"/>
        <end position="358"/>
    </location>
</feature>
<dbReference type="CDD" id="cd16922">
    <property type="entry name" value="HATPase_EvgS-ArcB-TorS-like"/>
    <property type="match status" value="1"/>
</dbReference>
<dbReference type="InterPro" id="IPR000700">
    <property type="entry name" value="PAS-assoc_C"/>
</dbReference>
<keyword evidence="11" id="KW-1133">Transmembrane helix</keyword>
<dbReference type="SUPFAM" id="SSF55781">
    <property type="entry name" value="GAF domain-like"/>
    <property type="match status" value="1"/>
</dbReference>
<protein>
    <recommendedName>
        <fullName evidence="15">Sensory/regulatory protein RpfC</fullName>
        <ecNumber evidence="3">2.7.13.3</ecNumber>
    </recommendedName>
</protein>
<keyword evidence="5 17" id="KW-0597">Phosphoprotein</keyword>
<dbReference type="InterPro" id="IPR035965">
    <property type="entry name" value="PAS-like_dom_sf"/>
</dbReference>
<evidence type="ECO:0000256" key="15">
    <source>
        <dbReference type="ARBA" id="ARBA00068150"/>
    </source>
</evidence>
<dbReference type="PATRIC" id="fig|1262666.3.peg.667"/>
<dbReference type="InterPro" id="IPR001789">
    <property type="entry name" value="Sig_transdc_resp-reg_receiver"/>
</dbReference>
<comment type="catalytic activity">
    <reaction evidence="1">
        <text>ATP + protein L-histidine = ADP + protein N-phospho-L-histidine.</text>
        <dbReference type="EC" id="2.7.13.3"/>
    </reaction>
</comment>
<evidence type="ECO:0000256" key="18">
    <source>
        <dbReference type="SAM" id="Coils"/>
    </source>
</evidence>
<proteinExistence type="predicted"/>
<evidence type="ECO:0000259" key="24">
    <source>
        <dbReference type="PROSITE" id="PS50894"/>
    </source>
</evidence>
<dbReference type="Pfam" id="PF01627">
    <property type="entry name" value="Hpt"/>
    <property type="match status" value="1"/>
</dbReference>
<dbReference type="NCBIfam" id="TIGR00229">
    <property type="entry name" value="sensory_box"/>
    <property type="match status" value="1"/>
</dbReference>
<evidence type="ECO:0000256" key="12">
    <source>
        <dbReference type="ARBA" id="ARBA00023012"/>
    </source>
</evidence>
<dbReference type="PROSITE" id="PS50110">
    <property type="entry name" value="RESPONSE_REGULATORY"/>
    <property type="match status" value="1"/>
</dbReference>
<evidence type="ECO:0000256" key="8">
    <source>
        <dbReference type="ARBA" id="ARBA00022741"/>
    </source>
</evidence>
<dbReference type="GO" id="GO:0005524">
    <property type="term" value="F:ATP binding"/>
    <property type="evidence" value="ECO:0007669"/>
    <property type="project" value="UniProtKB-KW"/>
</dbReference>
<evidence type="ECO:0000256" key="19">
    <source>
        <dbReference type="SAM" id="MobiDB-lite"/>
    </source>
</evidence>
<dbReference type="Gene3D" id="3.40.50.2300">
    <property type="match status" value="1"/>
</dbReference>
<dbReference type="PROSITE" id="PS50112">
    <property type="entry name" value="PAS"/>
    <property type="match status" value="1"/>
</dbReference>
<evidence type="ECO:0000259" key="21">
    <source>
        <dbReference type="PROSITE" id="PS50110"/>
    </source>
</evidence>
<dbReference type="InterPro" id="IPR036890">
    <property type="entry name" value="HATPase_C_sf"/>
</dbReference>
<reference evidence="25 26" key="1">
    <citation type="journal article" date="2013" name="Genome Announc.">
        <title>Draft Genome Sequence for Desulfovibrio africanus Strain PCS.</title>
        <authorList>
            <person name="Brown S.D."/>
            <person name="Utturkar S.M."/>
            <person name="Arkin A.P."/>
            <person name="Deutschbauer A.M."/>
            <person name="Elias D.A."/>
            <person name="Hazen T.C."/>
            <person name="Chakraborty R."/>
        </authorList>
    </citation>
    <scope>NUCLEOTIDE SEQUENCE [LARGE SCALE GENOMIC DNA]</scope>
    <source>
        <strain evidence="25 26">PCS</strain>
    </source>
</reference>
<keyword evidence="12" id="KW-0902">Two-component regulatory system</keyword>
<dbReference type="EMBL" id="AOSV01000003">
    <property type="protein sequence ID" value="EMG39020.1"/>
    <property type="molecule type" value="Genomic_DNA"/>
</dbReference>
<keyword evidence="9" id="KW-0418">Kinase</keyword>
<keyword evidence="18" id="KW-0175">Coiled coil</keyword>
<gene>
    <name evidence="25" type="ORF">PCS_00662</name>
</gene>
<dbReference type="Gene3D" id="3.30.565.10">
    <property type="entry name" value="Histidine kinase-like ATPase, C-terminal domain"/>
    <property type="match status" value="1"/>
</dbReference>
<dbReference type="SUPFAM" id="SSF47384">
    <property type="entry name" value="Homodimeric domain of signal transducing histidine kinase"/>
    <property type="match status" value="1"/>
</dbReference>
<keyword evidence="7" id="KW-0812">Transmembrane</keyword>
<evidence type="ECO:0000259" key="23">
    <source>
        <dbReference type="PROSITE" id="PS50113"/>
    </source>
</evidence>
<dbReference type="SMART" id="SM00388">
    <property type="entry name" value="HisKA"/>
    <property type="match status" value="1"/>
</dbReference>